<evidence type="ECO:0000313" key="2">
    <source>
        <dbReference type="EMBL" id="KAE9343088.1"/>
    </source>
</evidence>
<evidence type="ECO:0000313" key="3">
    <source>
        <dbReference type="Proteomes" id="UP000434957"/>
    </source>
</evidence>
<evidence type="ECO:0000313" key="1">
    <source>
        <dbReference type="EMBL" id="KAE9029387.1"/>
    </source>
</evidence>
<organism evidence="2 3">
    <name type="scientific">Phytophthora rubi</name>
    <dbReference type="NCBI Taxonomy" id="129364"/>
    <lineage>
        <taxon>Eukaryota</taxon>
        <taxon>Sar</taxon>
        <taxon>Stramenopiles</taxon>
        <taxon>Oomycota</taxon>
        <taxon>Peronosporomycetes</taxon>
        <taxon>Peronosporales</taxon>
        <taxon>Peronosporaceae</taxon>
        <taxon>Phytophthora</taxon>
    </lineage>
</organism>
<proteinExistence type="predicted"/>
<dbReference type="OrthoDB" id="120414at2759"/>
<dbReference type="Proteomes" id="UP000434957">
    <property type="component" value="Unassembled WGS sequence"/>
</dbReference>
<dbReference type="AlphaFoldDB" id="A0A6A4FH24"/>
<dbReference type="Proteomes" id="UP000435112">
    <property type="component" value="Unassembled WGS sequence"/>
</dbReference>
<gene>
    <name evidence="1" type="ORF">PR002_g10156</name>
    <name evidence="2" type="ORF">PR003_g9151</name>
</gene>
<evidence type="ECO:0000313" key="4">
    <source>
        <dbReference type="Proteomes" id="UP000435112"/>
    </source>
</evidence>
<dbReference type="EMBL" id="QXFT01000469">
    <property type="protein sequence ID" value="KAE9343088.1"/>
    <property type="molecule type" value="Genomic_DNA"/>
</dbReference>
<sequence>MMRHMMPGETYEDFAAGLRDVVGRNRVVEWVLLAPFLRYLGNTTKKLVQQRPKPKTLEESVDKATEIDDPMDNVAQGMANIGQPWAVAASHRLMTMTGTTGLMRVTPGISGTGNSTEMANTYAAGGKNSGFALFANPHGLWNECSGTCDSLPDHVWGCKF</sequence>
<keyword evidence="3" id="KW-1185">Reference proteome</keyword>
<accession>A0A6A4FH24</accession>
<reference evidence="2 3" key="1">
    <citation type="submission" date="2018-08" db="EMBL/GenBank/DDBJ databases">
        <title>Genomic investigation of the strawberry pathogen Phytophthora fragariae indicates pathogenicity is determined by transcriptional variation in three key races.</title>
        <authorList>
            <person name="Adams T.M."/>
            <person name="Armitage A.D."/>
            <person name="Sobczyk M.K."/>
            <person name="Bates H.J."/>
            <person name="Dunwell J.M."/>
            <person name="Nellist C.F."/>
            <person name="Harrison R.J."/>
        </authorList>
    </citation>
    <scope>NUCLEOTIDE SEQUENCE [LARGE SCALE GENOMIC DNA]</scope>
    <source>
        <strain evidence="1 4">SCRP324</strain>
        <strain evidence="2 3">SCRP333</strain>
    </source>
</reference>
<name>A0A6A4FH24_9STRA</name>
<comment type="caution">
    <text evidence="2">The sequence shown here is derived from an EMBL/GenBank/DDBJ whole genome shotgun (WGS) entry which is preliminary data.</text>
</comment>
<protein>
    <submittedName>
        <fullName evidence="2">Uncharacterized protein</fullName>
    </submittedName>
</protein>
<dbReference type="EMBL" id="QXFU01000566">
    <property type="protein sequence ID" value="KAE9029387.1"/>
    <property type="molecule type" value="Genomic_DNA"/>
</dbReference>